<feature type="domain" description="LTD" evidence="1">
    <location>
        <begin position="111"/>
        <end position="231"/>
    </location>
</feature>
<dbReference type="InterPro" id="IPR036415">
    <property type="entry name" value="Lamin_tail_dom_sf"/>
</dbReference>
<dbReference type="Proteomes" id="UP000229893">
    <property type="component" value="Unassembled WGS sequence"/>
</dbReference>
<dbReference type="AlphaFoldDB" id="A0A2H0N6T2"/>
<reference evidence="2 3" key="1">
    <citation type="submission" date="2017-09" db="EMBL/GenBank/DDBJ databases">
        <title>Depth-based differentiation of microbial function through sediment-hosted aquifers and enrichment of novel symbionts in the deep terrestrial subsurface.</title>
        <authorList>
            <person name="Probst A.J."/>
            <person name="Ladd B."/>
            <person name="Jarett J.K."/>
            <person name="Geller-Mcgrath D.E."/>
            <person name="Sieber C.M."/>
            <person name="Emerson J.B."/>
            <person name="Anantharaman K."/>
            <person name="Thomas B.C."/>
            <person name="Malmstrom R."/>
            <person name="Stieglmeier M."/>
            <person name="Klingl A."/>
            <person name="Woyke T."/>
            <person name="Ryan C.M."/>
            <person name="Banfield J.F."/>
        </authorList>
    </citation>
    <scope>NUCLEOTIDE SEQUENCE [LARGE SCALE GENOMIC DNA]</scope>
    <source>
        <strain evidence="2">CG11_big_fil_rev_8_21_14_0_20_35_14</strain>
    </source>
</reference>
<sequence>MSRYYIFLFLFILGFGLGVFFDNQGYMGLVLKEVKEEKILAEVTLGGENNNEIEEVSFKKETLPILSSPSFQDIILNINLAGATINLQTDRVVMEGNEEKKINPVLLNSNSSITCEGSNLVPQRGGIFISEINWMGSEESSDDEWIELKNTSQYEVDVTGWKLLNEDRDLNVVLSGVIKSRDLFLLERGGDETVLGMAADAIYTGALSNQGENIYLFDEHCNLIDEAKSLDGWQGGDKNNYKTMERSFSTLGWQTSINKGGTPGSDNNIVIVKNNSSGALSSVEIKSEVVLEGIVQNNVSNSLYISEIMAGSDLEAKDEFIEIYNPTSETIDLTGWSIKKKSSTGNESSLVASSRLEGLSIKPLSYFLIGNEGGYRGSVVLDANFATSNTLAYSNNGIVVYNQEDIKIYEVSWEEIPKNKSYENINGVWSVREVPDPQNSL</sequence>
<proteinExistence type="predicted"/>
<dbReference type="Pfam" id="PF00932">
    <property type="entry name" value="LTD"/>
    <property type="match status" value="2"/>
</dbReference>
<name>A0A2H0N6T2_9BACT</name>
<gene>
    <name evidence="2" type="ORF">COV57_03600</name>
</gene>
<evidence type="ECO:0000313" key="2">
    <source>
        <dbReference type="EMBL" id="PIR04603.1"/>
    </source>
</evidence>
<protein>
    <recommendedName>
        <fullName evidence="1">LTD domain-containing protein</fullName>
    </recommendedName>
</protein>
<dbReference type="InterPro" id="IPR001322">
    <property type="entry name" value="Lamin_tail_dom"/>
</dbReference>
<dbReference type="Gene3D" id="2.60.40.1260">
    <property type="entry name" value="Lamin Tail domain"/>
    <property type="match status" value="2"/>
</dbReference>
<organism evidence="2 3">
    <name type="scientific">Candidatus Liptonbacteria bacterium CG11_big_fil_rev_8_21_14_0_20_35_14</name>
    <dbReference type="NCBI Taxonomy" id="1974634"/>
    <lineage>
        <taxon>Bacteria</taxon>
        <taxon>Candidatus Liptoniibacteriota</taxon>
    </lineage>
</organism>
<dbReference type="SUPFAM" id="SSF74853">
    <property type="entry name" value="Lamin A/C globular tail domain"/>
    <property type="match status" value="2"/>
</dbReference>
<accession>A0A2H0N6T2</accession>
<feature type="non-terminal residue" evidence="2">
    <location>
        <position position="441"/>
    </location>
</feature>
<feature type="domain" description="LTD" evidence="1">
    <location>
        <begin position="292"/>
        <end position="436"/>
    </location>
</feature>
<comment type="caution">
    <text evidence="2">The sequence shown here is derived from an EMBL/GenBank/DDBJ whole genome shotgun (WGS) entry which is preliminary data.</text>
</comment>
<dbReference type="EMBL" id="PCWO01000051">
    <property type="protein sequence ID" value="PIR04603.1"/>
    <property type="molecule type" value="Genomic_DNA"/>
</dbReference>
<evidence type="ECO:0000313" key="3">
    <source>
        <dbReference type="Proteomes" id="UP000229893"/>
    </source>
</evidence>
<evidence type="ECO:0000259" key="1">
    <source>
        <dbReference type="PROSITE" id="PS51841"/>
    </source>
</evidence>
<dbReference type="PROSITE" id="PS51841">
    <property type="entry name" value="LTD"/>
    <property type="match status" value="2"/>
</dbReference>